<name>M7XDF6_RHOT1</name>
<feature type="transmembrane region" description="Helical" evidence="6">
    <location>
        <begin position="183"/>
        <end position="202"/>
    </location>
</feature>
<gene>
    <name evidence="7" type="ORF">RHTO_06662</name>
</gene>
<dbReference type="PANTHER" id="PTHR11266:SF50">
    <property type="entry name" value="VACUOLAR MEMBRANE PROTEIN YOR292C"/>
    <property type="match status" value="1"/>
</dbReference>
<sequence>MASPLKAAHVWLFDTNPKAGVADRLADQVMYGTLNAIGDTLAQTFFSSSPFDPARTLRFWLFGVGIAPLALLWNAYLERNYPLRPTSSVPHPEEPVPLESIQIHSSSSTHSRLSSLQTNGVGLDDKASKLAHHRRKSSVGVQAVEAMPRSPLLGGQEAVGAKEDAVPSVDKVVLARRVGVDQIIMAPISFIVFLVAMGLMEFKSPSQIWLKIQRAFFAILWTNYKVWPFIQVVMFLYVPLKYRVPLSGCINVLWTVYLSWETAVKTK</sequence>
<dbReference type="Pfam" id="PF04117">
    <property type="entry name" value="Mpv17_PMP22"/>
    <property type="match status" value="1"/>
</dbReference>
<evidence type="ECO:0000256" key="1">
    <source>
        <dbReference type="ARBA" id="ARBA00004141"/>
    </source>
</evidence>
<keyword evidence="8" id="KW-1185">Reference proteome</keyword>
<dbReference type="InterPro" id="IPR007248">
    <property type="entry name" value="Mpv17_PMP22"/>
</dbReference>
<proteinExistence type="inferred from homology"/>
<dbReference type="RefSeq" id="XP_016269287.1">
    <property type="nucleotide sequence ID" value="XM_016420322.1"/>
</dbReference>
<evidence type="ECO:0000256" key="6">
    <source>
        <dbReference type="RuleBase" id="RU363053"/>
    </source>
</evidence>
<evidence type="ECO:0000256" key="2">
    <source>
        <dbReference type="ARBA" id="ARBA00006824"/>
    </source>
</evidence>
<dbReference type="AlphaFoldDB" id="M7XDF6"/>
<dbReference type="GO" id="GO:0016020">
    <property type="term" value="C:membrane"/>
    <property type="evidence" value="ECO:0007669"/>
    <property type="project" value="UniProtKB-SubCell"/>
</dbReference>
<dbReference type="Proteomes" id="UP000016926">
    <property type="component" value="Unassembled WGS sequence"/>
</dbReference>
<keyword evidence="5 6" id="KW-0472">Membrane</keyword>
<dbReference type="PANTHER" id="PTHR11266">
    <property type="entry name" value="PEROXISOMAL MEMBRANE PROTEIN 2, PXMP2 MPV17"/>
    <property type="match status" value="1"/>
</dbReference>
<dbReference type="GeneID" id="27370675"/>
<organism evidence="7 8">
    <name type="scientific">Rhodotorula toruloides (strain NP11)</name>
    <name type="common">Yeast</name>
    <name type="synonym">Rhodosporidium toruloides</name>
    <dbReference type="NCBI Taxonomy" id="1130832"/>
    <lineage>
        <taxon>Eukaryota</taxon>
        <taxon>Fungi</taxon>
        <taxon>Dikarya</taxon>
        <taxon>Basidiomycota</taxon>
        <taxon>Pucciniomycotina</taxon>
        <taxon>Microbotryomycetes</taxon>
        <taxon>Sporidiobolales</taxon>
        <taxon>Sporidiobolaceae</taxon>
        <taxon>Rhodotorula</taxon>
    </lineage>
</organism>
<dbReference type="OrthoDB" id="10267969at2759"/>
<dbReference type="eggNOG" id="KOG1944">
    <property type="taxonomic scope" value="Eukaryota"/>
</dbReference>
<comment type="similarity">
    <text evidence="2 6">Belongs to the peroxisomal membrane protein PXMP2/4 family.</text>
</comment>
<reference evidence="7 8" key="1">
    <citation type="journal article" date="2012" name="Nat. Commun.">
        <title>A multi-omic map of the lipid-producing yeast Rhodosporidium toruloides.</title>
        <authorList>
            <person name="Zhu Z."/>
            <person name="Zhang S."/>
            <person name="Liu H."/>
            <person name="Shen H."/>
            <person name="Lin X."/>
            <person name="Yang F."/>
            <person name="Zhou Y.J."/>
            <person name="Jin G."/>
            <person name="Ye M."/>
            <person name="Zou H."/>
            <person name="Zou H."/>
            <person name="Zhao Z.K."/>
        </authorList>
    </citation>
    <scope>NUCLEOTIDE SEQUENCE [LARGE SCALE GENOMIC DNA]</scope>
    <source>
        <strain evidence="7 8">NP11</strain>
    </source>
</reference>
<comment type="subcellular location">
    <subcellularLocation>
        <location evidence="1">Membrane</location>
        <topology evidence="1">Multi-pass membrane protein</topology>
    </subcellularLocation>
</comment>
<keyword evidence="4 6" id="KW-1133">Transmembrane helix</keyword>
<evidence type="ECO:0000256" key="4">
    <source>
        <dbReference type="ARBA" id="ARBA00022989"/>
    </source>
</evidence>
<feature type="transmembrane region" description="Helical" evidence="6">
    <location>
        <begin position="214"/>
        <end position="238"/>
    </location>
</feature>
<accession>M7XDF6</accession>
<dbReference type="EMBL" id="KB722687">
    <property type="protein sequence ID" value="EMS18168.1"/>
    <property type="molecule type" value="Genomic_DNA"/>
</dbReference>
<evidence type="ECO:0000256" key="5">
    <source>
        <dbReference type="ARBA" id="ARBA00023136"/>
    </source>
</evidence>
<keyword evidence="3 6" id="KW-0812">Transmembrane</keyword>
<dbReference type="GO" id="GO:0005739">
    <property type="term" value="C:mitochondrion"/>
    <property type="evidence" value="ECO:0007669"/>
    <property type="project" value="TreeGrafter"/>
</dbReference>
<evidence type="ECO:0000313" key="7">
    <source>
        <dbReference type="EMBL" id="EMS18168.1"/>
    </source>
</evidence>
<dbReference type="HOGENOM" id="CLU_049109_8_0_1"/>
<evidence type="ECO:0000256" key="3">
    <source>
        <dbReference type="ARBA" id="ARBA00022692"/>
    </source>
</evidence>
<protein>
    <submittedName>
        <fullName evidence="7">Mpv17/PMP22 family protein</fullName>
    </submittedName>
</protein>
<evidence type="ECO:0000313" key="8">
    <source>
        <dbReference type="Proteomes" id="UP000016926"/>
    </source>
</evidence>
<feature type="transmembrane region" description="Helical" evidence="6">
    <location>
        <begin position="57"/>
        <end position="76"/>
    </location>
</feature>